<gene>
    <name evidence="2" type="ORF">VP01_15491g1</name>
</gene>
<dbReference type="STRING" id="27349.A0A0L6VI76"/>
<evidence type="ECO:0000313" key="3">
    <source>
        <dbReference type="Proteomes" id="UP000037035"/>
    </source>
</evidence>
<feature type="region of interest" description="Disordered" evidence="1">
    <location>
        <begin position="70"/>
        <end position="91"/>
    </location>
</feature>
<dbReference type="VEuPathDB" id="FungiDB:VP01_15491g1"/>
<dbReference type="EMBL" id="LAVV01006099">
    <property type="protein sequence ID" value="KNZ60481.1"/>
    <property type="molecule type" value="Genomic_DNA"/>
</dbReference>
<proteinExistence type="predicted"/>
<evidence type="ECO:0000313" key="2">
    <source>
        <dbReference type="EMBL" id="KNZ60481.1"/>
    </source>
</evidence>
<reference evidence="2 3" key="1">
    <citation type="submission" date="2015-08" db="EMBL/GenBank/DDBJ databases">
        <title>Next Generation Sequencing and Analysis of the Genome of Puccinia sorghi L Schw, the Causal Agent of Maize Common Rust.</title>
        <authorList>
            <person name="Rochi L."/>
            <person name="Burguener G."/>
            <person name="Darino M."/>
            <person name="Turjanski A."/>
            <person name="Kreff E."/>
            <person name="Dieguez M.J."/>
            <person name="Sacco F."/>
        </authorList>
    </citation>
    <scope>NUCLEOTIDE SEQUENCE [LARGE SCALE GENOMIC DNA]</scope>
    <source>
        <strain evidence="2 3">RO10H11247</strain>
    </source>
</reference>
<sequence>TSENIGKMMIFEESSQLSNPDRPRIELSHYLKHVPFDDSILDDIARAKLNASYHSLQHTTPAPLLELLDHSPAEEEAKAHNIPTEKADANN</sequence>
<feature type="non-terminal residue" evidence="2">
    <location>
        <position position="91"/>
    </location>
</feature>
<accession>A0A0L6VI76</accession>
<feature type="non-terminal residue" evidence="2">
    <location>
        <position position="1"/>
    </location>
</feature>
<name>A0A0L6VI76_9BASI</name>
<feature type="region of interest" description="Disordered" evidence="1">
    <location>
        <begin position="1"/>
        <end position="21"/>
    </location>
</feature>
<evidence type="ECO:0000256" key="1">
    <source>
        <dbReference type="SAM" id="MobiDB-lite"/>
    </source>
</evidence>
<comment type="caution">
    <text evidence="2">The sequence shown here is derived from an EMBL/GenBank/DDBJ whole genome shotgun (WGS) entry which is preliminary data.</text>
</comment>
<organism evidence="2 3">
    <name type="scientific">Puccinia sorghi</name>
    <dbReference type="NCBI Taxonomy" id="27349"/>
    <lineage>
        <taxon>Eukaryota</taxon>
        <taxon>Fungi</taxon>
        <taxon>Dikarya</taxon>
        <taxon>Basidiomycota</taxon>
        <taxon>Pucciniomycotina</taxon>
        <taxon>Pucciniomycetes</taxon>
        <taxon>Pucciniales</taxon>
        <taxon>Pucciniaceae</taxon>
        <taxon>Puccinia</taxon>
    </lineage>
</organism>
<keyword evidence="3" id="KW-1185">Reference proteome</keyword>
<protein>
    <submittedName>
        <fullName evidence="2">Uncharacterized protein</fullName>
    </submittedName>
</protein>
<dbReference type="Proteomes" id="UP000037035">
    <property type="component" value="Unassembled WGS sequence"/>
</dbReference>
<dbReference type="AlphaFoldDB" id="A0A0L6VI76"/>